<organism evidence="1 2">
    <name type="scientific">Lysobacter arenosi</name>
    <dbReference type="NCBI Taxonomy" id="2795387"/>
    <lineage>
        <taxon>Bacteria</taxon>
        <taxon>Pseudomonadati</taxon>
        <taxon>Pseudomonadota</taxon>
        <taxon>Gammaproteobacteria</taxon>
        <taxon>Lysobacterales</taxon>
        <taxon>Lysobacteraceae</taxon>
        <taxon>Lysobacter</taxon>
    </lineage>
</organism>
<reference evidence="1 2" key="1">
    <citation type="submission" date="2021-02" db="EMBL/GenBank/DDBJ databases">
        <title>Lysobacter arenosi sp. nov., isolated from soil of gangwondo yeongwol, south Korea.</title>
        <authorList>
            <person name="Kim K.R."/>
            <person name="Kim K.H."/>
            <person name="Jeon C.O."/>
        </authorList>
    </citation>
    <scope>NUCLEOTIDE SEQUENCE [LARGE SCALE GENOMIC DNA]</scope>
    <source>
        <strain evidence="1 2">R7</strain>
    </source>
</reference>
<proteinExistence type="predicted"/>
<dbReference type="GO" id="GO:0032259">
    <property type="term" value="P:methylation"/>
    <property type="evidence" value="ECO:0007669"/>
    <property type="project" value="UniProtKB-KW"/>
</dbReference>
<dbReference type="EC" id="2.1.1.-" evidence="1"/>
<gene>
    <name evidence="1" type="ORF">HIV01_006700</name>
</gene>
<keyword evidence="1" id="KW-0808">Transferase</keyword>
<dbReference type="NCBIfam" id="TIGR04325">
    <property type="entry name" value="MTase_LIC12133"/>
    <property type="match status" value="1"/>
</dbReference>
<dbReference type="InterPro" id="IPR027612">
    <property type="entry name" value="Put_MTase_LIC12133"/>
</dbReference>
<sequence>MHNLAWMKSKLRRIATESAELPGLRALAKPLYRRMFSRPYVHGNAYFGAFDTRAQALAAAPEMPTSYNQPASGGMYLDRHDTIRVSDYPVVHWLSRLLADGRHRIFDLGGHIGVTYYGFRRYLTYPQTLQWCVHDVPVVIDAGRAWAEQYDPDRLLRFAEEPDAASGHDVLISCGALQYLDYTLPELLSRLESPPPHVLVNLTPLHPSQGYVTLQNIGKAVLPYRVMSKPELIEAMAKLGYEVADQWQSKERFLKVPFEPDCTIDHYSGFYFKRA</sequence>
<dbReference type="EMBL" id="CP071517">
    <property type="protein sequence ID" value="QSX76177.1"/>
    <property type="molecule type" value="Genomic_DNA"/>
</dbReference>
<evidence type="ECO:0000313" key="1">
    <source>
        <dbReference type="EMBL" id="QSX76177.1"/>
    </source>
</evidence>
<protein>
    <submittedName>
        <fullName evidence="1">Methyltransferase, TIGR04325 family</fullName>
        <ecNumber evidence="1">2.1.1.-</ecNumber>
    </submittedName>
</protein>
<keyword evidence="1" id="KW-0489">Methyltransferase</keyword>
<name>A0ABX7RDE7_9GAMM</name>
<dbReference type="GO" id="GO:0008168">
    <property type="term" value="F:methyltransferase activity"/>
    <property type="evidence" value="ECO:0007669"/>
    <property type="project" value="UniProtKB-KW"/>
</dbReference>
<keyword evidence="2" id="KW-1185">Reference proteome</keyword>
<dbReference type="RefSeq" id="WP_207527120.1">
    <property type="nucleotide sequence ID" value="NZ_CP071517.1"/>
</dbReference>
<dbReference type="Proteomes" id="UP000663400">
    <property type="component" value="Chromosome"/>
</dbReference>
<accession>A0ABX7RDE7</accession>
<evidence type="ECO:0000313" key="2">
    <source>
        <dbReference type="Proteomes" id="UP000663400"/>
    </source>
</evidence>